<reference evidence="1 2" key="1">
    <citation type="journal article" date="2022" name="Hortic Res">
        <title>A haplotype resolved chromosomal level avocado genome allows analysis of novel avocado genes.</title>
        <authorList>
            <person name="Nath O."/>
            <person name="Fletcher S.J."/>
            <person name="Hayward A."/>
            <person name="Shaw L.M."/>
            <person name="Masouleh A.K."/>
            <person name="Furtado A."/>
            <person name="Henry R.J."/>
            <person name="Mitter N."/>
        </authorList>
    </citation>
    <scope>NUCLEOTIDE SEQUENCE [LARGE SCALE GENOMIC DNA]</scope>
    <source>
        <strain evidence="2">cv. Hass</strain>
    </source>
</reference>
<sequence length="67" mass="6830">MIGFTTMVVAEMVAESWISEASTGFGLKTTCFAAEIDLGEEANSSTTDSADLEIAVIAAAVAAEVIA</sequence>
<evidence type="ECO:0000313" key="2">
    <source>
        <dbReference type="Proteomes" id="UP001234297"/>
    </source>
</evidence>
<organism evidence="1 2">
    <name type="scientific">Persea americana</name>
    <name type="common">Avocado</name>
    <dbReference type="NCBI Taxonomy" id="3435"/>
    <lineage>
        <taxon>Eukaryota</taxon>
        <taxon>Viridiplantae</taxon>
        <taxon>Streptophyta</taxon>
        <taxon>Embryophyta</taxon>
        <taxon>Tracheophyta</taxon>
        <taxon>Spermatophyta</taxon>
        <taxon>Magnoliopsida</taxon>
        <taxon>Magnoliidae</taxon>
        <taxon>Laurales</taxon>
        <taxon>Lauraceae</taxon>
        <taxon>Persea</taxon>
    </lineage>
</organism>
<dbReference type="EMBL" id="CM056820">
    <property type="protein sequence ID" value="KAJ8615556.1"/>
    <property type="molecule type" value="Genomic_DNA"/>
</dbReference>
<protein>
    <submittedName>
        <fullName evidence="1">Uncharacterized protein</fullName>
    </submittedName>
</protein>
<gene>
    <name evidence="1" type="ORF">MRB53_034928</name>
</gene>
<proteinExistence type="predicted"/>
<dbReference type="Proteomes" id="UP001234297">
    <property type="component" value="Chromosome 12"/>
</dbReference>
<evidence type="ECO:0000313" key="1">
    <source>
        <dbReference type="EMBL" id="KAJ8615556.1"/>
    </source>
</evidence>
<comment type="caution">
    <text evidence="1">The sequence shown here is derived from an EMBL/GenBank/DDBJ whole genome shotgun (WGS) entry which is preliminary data.</text>
</comment>
<accession>A0ACC2K382</accession>
<name>A0ACC2K382_PERAE</name>
<keyword evidence="2" id="KW-1185">Reference proteome</keyword>